<accession>A0A4R2IN10</accession>
<comment type="caution">
    <text evidence="1">The sequence shown here is derived from an EMBL/GenBank/DDBJ whole genome shotgun (WGS) entry which is preliminary data.</text>
</comment>
<dbReference type="OrthoDB" id="3822095at2"/>
<dbReference type="AlphaFoldDB" id="A0A4R2IN10"/>
<evidence type="ECO:0000313" key="1">
    <source>
        <dbReference type="EMBL" id="TCO46187.1"/>
    </source>
</evidence>
<name>A0A4R2IN10_9ACTN</name>
<gene>
    <name evidence="1" type="ORF">EV646_107211</name>
</gene>
<dbReference type="EMBL" id="SLWR01000007">
    <property type="protein sequence ID" value="TCO46187.1"/>
    <property type="molecule type" value="Genomic_DNA"/>
</dbReference>
<keyword evidence="2" id="KW-1185">Reference proteome</keyword>
<evidence type="ECO:0000313" key="2">
    <source>
        <dbReference type="Proteomes" id="UP000295573"/>
    </source>
</evidence>
<dbReference type="RefSeq" id="WP_132151119.1">
    <property type="nucleotide sequence ID" value="NZ_SLWR01000007.1"/>
</dbReference>
<sequence length="187" mass="20386">MRLANHAARLAAQISLLLALLATSGYLVVRTYLGDEETVYEAGNVMEIAGDGGPVTIDNVKWKLNSLQPYTRIADKDGEEIGMGVIPGSVLIVAIVTVTPLEGLYLKDNGFSCSASLRDDRGNVWKPAMNTSDWKLPTYCSDDEFPMKLNTPRQIAQMYVVPKSAVPHLVGITVEDSTAHRRVLITP</sequence>
<organism evidence="1 2">
    <name type="scientific">Kribbella antiqua</name>
    <dbReference type="NCBI Taxonomy" id="2512217"/>
    <lineage>
        <taxon>Bacteria</taxon>
        <taxon>Bacillati</taxon>
        <taxon>Actinomycetota</taxon>
        <taxon>Actinomycetes</taxon>
        <taxon>Propionibacteriales</taxon>
        <taxon>Kribbellaceae</taxon>
        <taxon>Kribbella</taxon>
    </lineage>
</organism>
<protein>
    <submittedName>
        <fullName evidence="1">Uncharacterized protein</fullName>
    </submittedName>
</protein>
<dbReference type="Proteomes" id="UP000295573">
    <property type="component" value="Unassembled WGS sequence"/>
</dbReference>
<proteinExistence type="predicted"/>
<reference evidence="1 2" key="1">
    <citation type="journal article" date="2015" name="Stand. Genomic Sci.">
        <title>Genomic Encyclopedia of Bacterial and Archaeal Type Strains, Phase III: the genomes of soil and plant-associated and newly described type strains.</title>
        <authorList>
            <person name="Whitman W.B."/>
            <person name="Woyke T."/>
            <person name="Klenk H.P."/>
            <person name="Zhou Y."/>
            <person name="Lilburn T.G."/>
            <person name="Beck B.J."/>
            <person name="De Vos P."/>
            <person name="Vandamme P."/>
            <person name="Eisen J.A."/>
            <person name="Garrity G."/>
            <person name="Hugenholtz P."/>
            <person name="Kyrpides N.C."/>
        </authorList>
    </citation>
    <scope>NUCLEOTIDE SEQUENCE [LARGE SCALE GENOMIC DNA]</scope>
    <source>
        <strain evidence="1 2">VKM Ac-2541</strain>
    </source>
</reference>